<organism evidence="2">
    <name type="scientific">Anopheles coluzzii</name>
    <name type="common">African malaria mosquito</name>
    <dbReference type="NCBI Taxonomy" id="1518534"/>
    <lineage>
        <taxon>Eukaryota</taxon>
        <taxon>Metazoa</taxon>
        <taxon>Ecdysozoa</taxon>
        <taxon>Arthropoda</taxon>
        <taxon>Hexapoda</taxon>
        <taxon>Insecta</taxon>
        <taxon>Pterygota</taxon>
        <taxon>Neoptera</taxon>
        <taxon>Endopterygota</taxon>
        <taxon>Diptera</taxon>
        <taxon>Nematocera</taxon>
        <taxon>Culicoidea</taxon>
        <taxon>Culicidae</taxon>
        <taxon>Anophelinae</taxon>
        <taxon>Anopheles</taxon>
    </lineage>
</organism>
<keyword evidence="1" id="KW-1133">Transmembrane helix</keyword>
<dbReference type="Proteomes" id="UP000075882">
    <property type="component" value="Unassembled WGS sequence"/>
</dbReference>
<reference evidence="2" key="1">
    <citation type="submission" date="2022-08" db="UniProtKB">
        <authorList>
            <consortium name="EnsemblMetazoa"/>
        </authorList>
    </citation>
    <scope>IDENTIFICATION</scope>
</reference>
<dbReference type="VEuPathDB" id="VectorBase:ACON2_036767"/>
<dbReference type="EnsemblMetazoa" id="ACOM040925-RA">
    <property type="protein sequence ID" value="ACOM040925-PA.1"/>
    <property type="gene ID" value="ACOM040925"/>
</dbReference>
<keyword evidence="1" id="KW-0472">Membrane</keyword>
<dbReference type="AlphaFoldDB" id="A0A8W7Q259"/>
<accession>A0A8W7Q259</accession>
<sequence>LPIVHELKLQQRVVLFHGGVYLFLCSTRIDSRSRTQSVSQSGESVHCDTRNASGSVEIYPSALTMALGNALYPLTATVLLCVVGFATSSNENSRFLINSRLEVNVKSLLGEICGTNSSLLSIGVKSLSNEYSDRTVENLCGNETTEVLLWIPVGNFGNLAELGLSSRYLGKGAGDEDFAEYCSYDVTTKSCTTDNGAVEGSILLLAEKFPERYELRDLVYKKWRNSTHLGAPILAYGTLKNREPAYKYVDQDISYLADTRIEYVLPATVTHGIPLSVYRGKTESYKLVAGETYYSRIFKTINAIRYMSPYSTINVTVIGSEGRDYREFRAKLVTVYTDEEGYGWSKSLSSIEAAMIETKLTETHVEYALPVNLYDTQPPVLSPLLPALNEGNSIVDKGQQPAKGIVAKPENIHIHISELDFGQAYPGFRNVAIGAAILFFSVLGVAIIDMIRRTIANRRAKRLHLGKYSRT</sequence>
<proteinExistence type="predicted"/>
<name>A0A8W7Q259_ANOCL</name>
<evidence type="ECO:0000313" key="2">
    <source>
        <dbReference type="EnsemblMetazoa" id="ACOM040925-PA.1"/>
    </source>
</evidence>
<protein>
    <submittedName>
        <fullName evidence="2">Uncharacterized protein</fullName>
    </submittedName>
</protein>
<feature type="transmembrane region" description="Helical" evidence="1">
    <location>
        <begin position="431"/>
        <end position="451"/>
    </location>
</feature>
<keyword evidence="1" id="KW-0812">Transmembrane</keyword>
<evidence type="ECO:0000256" key="1">
    <source>
        <dbReference type="SAM" id="Phobius"/>
    </source>
</evidence>